<dbReference type="InterPro" id="IPR022627">
    <property type="entry name" value="DUF3502"/>
</dbReference>
<organism evidence="4 5">
    <name type="scientific">Ruthenibacterium lactatiformans</name>
    <dbReference type="NCBI Taxonomy" id="1550024"/>
    <lineage>
        <taxon>Bacteria</taxon>
        <taxon>Bacillati</taxon>
        <taxon>Bacillota</taxon>
        <taxon>Clostridia</taxon>
        <taxon>Eubacteriales</taxon>
        <taxon>Oscillospiraceae</taxon>
        <taxon>Ruthenibacterium</taxon>
    </lineage>
</organism>
<feature type="chain" id="PRO_5039456775" evidence="2">
    <location>
        <begin position="22"/>
        <end position="512"/>
    </location>
</feature>
<dbReference type="AlphaFoldDB" id="A0A6I3QAQ6"/>
<gene>
    <name evidence="4" type="ORF">GMD52_12610</name>
</gene>
<name>A0A6I3QAQ6_9FIRM</name>
<evidence type="ECO:0000313" key="5">
    <source>
        <dbReference type="Proteomes" id="UP000449193"/>
    </source>
</evidence>
<dbReference type="Pfam" id="PF01547">
    <property type="entry name" value="SBP_bac_1"/>
    <property type="match status" value="1"/>
</dbReference>
<proteinExistence type="predicted"/>
<reference evidence="4 5" key="1">
    <citation type="journal article" date="2019" name="Nat. Med.">
        <title>A library of human gut bacterial isolates paired with longitudinal multiomics data enables mechanistic microbiome research.</title>
        <authorList>
            <person name="Poyet M."/>
            <person name="Groussin M."/>
            <person name="Gibbons S.M."/>
            <person name="Avila-Pacheco J."/>
            <person name="Jiang X."/>
            <person name="Kearney S.M."/>
            <person name="Perrotta A.R."/>
            <person name="Berdy B."/>
            <person name="Zhao S."/>
            <person name="Lieberman T.D."/>
            <person name="Swanson P.K."/>
            <person name="Smith M."/>
            <person name="Roesemann S."/>
            <person name="Alexander J.E."/>
            <person name="Rich S.A."/>
            <person name="Livny J."/>
            <person name="Vlamakis H."/>
            <person name="Clish C."/>
            <person name="Bullock K."/>
            <person name="Deik A."/>
            <person name="Scott J."/>
            <person name="Pierce K.A."/>
            <person name="Xavier R.J."/>
            <person name="Alm E.J."/>
        </authorList>
    </citation>
    <scope>NUCLEOTIDE SEQUENCE [LARGE SCALE GENOMIC DNA]</scope>
    <source>
        <strain evidence="4 5">BIOML-A7</strain>
    </source>
</reference>
<keyword evidence="2" id="KW-0732">Signal</keyword>
<evidence type="ECO:0000259" key="3">
    <source>
        <dbReference type="Pfam" id="PF12010"/>
    </source>
</evidence>
<feature type="region of interest" description="Disordered" evidence="1">
    <location>
        <begin position="23"/>
        <end position="45"/>
    </location>
</feature>
<evidence type="ECO:0000313" key="4">
    <source>
        <dbReference type="EMBL" id="MTS52375.1"/>
    </source>
</evidence>
<feature type="domain" description="DUF3502" evidence="3">
    <location>
        <begin position="443"/>
        <end position="510"/>
    </location>
</feature>
<evidence type="ECO:0000256" key="1">
    <source>
        <dbReference type="SAM" id="MobiDB-lite"/>
    </source>
</evidence>
<feature type="signal peptide" evidence="2">
    <location>
        <begin position="1"/>
        <end position="21"/>
    </location>
</feature>
<protein>
    <submittedName>
        <fullName evidence="4">Extracellular solute-binding protein</fullName>
    </submittedName>
</protein>
<dbReference type="Pfam" id="PF12010">
    <property type="entry name" value="DUF3502"/>
    <property type="match status" value="1"/>
</dbReference>
<dbReference type="Proteomes" id="UP000449193">
    <property type="component" value="Unassembled WGS sequence"/>
</dbReference>
<sequence>MKKLLALMMAVVLVLSLTACGGSGSSTPVSGGGSVSGGNDTSSASSGDYPVIRWAYSTMWNNDSESAVEEAINEILRESCGAEIDLVAVNFSSMQEQYNLLLSGGKDTIDIFSSFWYLPLSTLVANGQIADITDLIEDYPEMLALFDDYPEVLDCCKIDGKMYALPTVAPYASPMLFLCKKTDAESANIDFSQIHTLDDVTEAMVKMKEKNPDHYYVPGATETYWIPKDIDYLGDNYFFGVLTDPLNSTTVENYYESDYFINFMENVRIWQEHDIITPDPMSNTNPTLMSLQNGLCEATPGYGVDADEFCYEANIQMQYGDELVGTNLGESLICTGNITTYLWHITSFCDKKDVAMRVLAEFYTDPRLCNLLGNGIEGENYIMRDDGMIEFPEGKDSMTRGWGGQGASYNLPNASGCPSWFYQPADLWDQYMEFNKNAKPSLALGFVFDSSPVADQVTACSNVYAQYYLPLINGEVDIDEILPVFQQALHEAGIDDIIAEKQAQLDAWLASK</sequence>
<dbReference type="RefSeq" id="WP_155201434.1">
    <property type="nucleotide sequence ID" value="NZ_WMZL01000013.1"/>
</dbReference>
<accession>A0A6I3QAQ6</accession>
<dbReference type="Gene3D" id="3.40.190.10">
    <property type="entry name" value="Periplasmic binding protein-like II"/>
    <property type="match status" value="3"/>
</dbReference>
<comment type="caution">
    <text evidence="4">The sequence shown here is derived from an EMBL/GenBank/DDBJ whole genome shotgun (WGS) entry which is preliminary data.</text>
</comment>
<dbReference type="EMBL" id="WMZR01000017">
    <property type="protein sequence ID" value="MTS52375.1"/>
    <property type="molecule type" value="Genomic_DNA"/>
</dbReference>
<evidence type="ECO:0000256" key="2">
    <source>
        <dbReference type="SAM" id="SignalP"/>
    </source>
</evidence>
<dbReference type="InterPro" id="IPR006059">
    <property type="entry name" value="SBP"/>
</dbReference>
<dbReference type="PROSITE" id="PS51257">
    <property type="entry name" value="PROKAR_LIPOPROTEIN"/>
    <property type="match status" value="1"/>
</dbReference>
<dbReference type="SUPFAM" id="SSF53850">
    <property type="entry name" value="Periplasmic binding protein-like II"/>
    <property type="match status" value="1"/>
</dbReference>